<evidence type="ECO:0000313" key="2">
    <source>
        <dbReference type="Proteomes" id="UP001314170"/>
    </source>
</evidence>
<dbReference type="EMBL" id="CAWUPB010000851">
    <property type="protein sequence ID" value="CAK7326762.1"/>
    <property type="molecule type" value="Genomic_DNA"/>
</dbReference>
<dbReference type="AlphaFoldDB" id="A0AAV1QY74"/>
<dbReference type="Proteomes" id="UP001314170">
    <property type="component" value="Unassembled WGS sequence"/>
</dbReference>
<proteinExistence type="predicted"/>
<protein>
    <submittedName>
        <fullName evidence="1">Uncharacterized protein</fullName>
    </submittedName>
</protein>
<comment type="caution">
    <text evidence="1">The sequence shown here is derived from an EMBL/GenBank/DDBJ whole genome shotgun (WGS) entry which is preliminary data.</text>
</comment>
<reference evidence="1 2" key="1">
    <citation type="submission" date="2024-01" db="EMBL/GenBank/DDBJ databases">
        <authorList>
            <person name="Waweru B."/>
        </authorList>
    </citation>
    <scope>NUCLEOTIDE SEQUENCE [LARGE SCALE GENOMIC DNA]</scope>
</reference>
<keyword evidence="2" id="KW-1185">Reference proteome</keyword>
<gene>
    <name evidence="1" type="ORF">DCAF_LOCUS4466</name>
</gene>
<sequence>MASRPFRISIEVIALTTDAFGGTVELKSELKQNDRKEIDTSSTIHLDTLPRFLVFDTTTLFRDRLKDLGPPYPMMSIAISITLKEIRDPRYVPSLVRIIPFAALDLRD</sequence>
<organism evidence="1 2">
    <name type="scientific">Dovyalis caffra</name>
    <dbReference type="NCBI Taxonomy" id="77055"/>
    <lineage>
        <taxon>Eukaryota</taxon>
        <taxon>Viridiplantae</taxon>
        <taxon>Streptophyta</taxon>
        <taxon>Embryophyta</taxon>
        <taxon>Tracheophyta</taxon>
        <taxon>Spermatophyta</taxon>
        <taxon>Magnoliopsida</taxon>
        <taxon>eudicotyledons</taxon>
        <taxon>Gunneridae</taxon>
        <taxon>Pentapetalae</taxon>
        <taxon>rosids</taxon>
        <taxon>fabids</taxon>
        <taxon>Malpighiales</taxon>
        <taxon>Salicaceae</taxon>
        <taxon>Flacourtieae</taxon>
        <taxon>Dovyalis</taxon>
    </lineage>
</organism>
<accession>A0AAV1QY74</accession>
<name>A0AAV1QY74_9ROSI</name>
<evidence type="ECO:0000313" key="1">
    <source>
        <dbReference type="EMBL" id="CAK7326762.1"/>
    </source>
</evidence>